<organism evidence="7 8">
    <name type="scientific">Branchiostoma belcheri</name>
    <name type="common">Amphioxus</name>
    <dbReference type="NCBI Taxonomy" id="7741"/>
    <lineage>
        <taxon>Eukaryota</taxon>
        <taxon>Metazoa</taxon>
        <taxon>Chordata</taxon>
        <taxon>Cephalochordata</taxon>
        <taxon>Leptocardii</taxon>
        <taxon>Amphioxiformes</taxon>
        <taxon>Branchiostomatidae</taxon>
        <taxon>Branchiostoma</taxon>
    </lineage>
</organism>
<dbReference type="Pfam" id="PF01753">
    <property type="entry name" value="zf-MYND"/>
    <property type="match status" value="1"/>
</dbReference>
<evidence type="ECO:0000256" key="4">
    <source>
        <dbReference type="PROSITE-ProRule" id="PRU00134"/>
    </source>
</evidence>
<dbReference type="OrthoDB" id="6110576at2759"/>
<dbReference type="PANTHER" id="PTHR33153">
    <property type="entry name" value="MYND-TYPE DOMAIN-CONTAINING PROTEIN"/>
    <property type="match status" value="1"/>
</dbReference>
<protein>
    <submittedName>
        <fullName evidence="8">Uncharacterized protein LOC109472715</fullName>
    </submittedName>
</protein>
<dbReference type="PROSITE" id="PS01360">
    <property type="entry name" value="ZF_MYND_1"/>
    <property type="match status" value="1"/>
</dbReference>
<feature type="region of interest" description="Disordered" evidence="5">
    <location>
        <begin position="646"/>
        <end position="669"/>
    </location>
</feature>
<feature type="compositionally biased region" description="Basic residues" evidence="5">
    <location>
        <begin position="848"/>
        <end position="858"/>
    </location>
</feature>
<keyword evidence="1" id="KW-0479">Metal-binding</keyword>
<dbReference type="GO" id="GO:0008270">
    <property type="term" value="F:zinc ion binding"/>
    <property type="evidence" value="ECO:0007669"/>
    <property type="project" value="UniProtKB-KW"/>
</dbReference>
<dbReference type="SUPFAM" id="SSF144232">
    <property type="entry name" value="HIT/MYND zinc finger-like"/>
    <property type="match status" value="1"/>
</dbReference>
<dbReference type="RefSeq" id="XP_019628130.1">
    <property type="nucleotide sequence ID" value="XM_019772571.1"/>
</dbReference>
<evidence type="ECO:0000256" key="3">
    <source>
        <dbReference type="ARBA" id="ARBA00022833"/>
    </source>
</evidence>
<dbReference type="GeneID" id="109472715"/>
<proteinExistence type="predicted"/>
<evidence type="ECO:0000256" key="1">
    <source>
        <dbReference type="ARBA" id="ARBA00022723"/>
    </source>
</evidence>
<gene>
    <name evidence="8" type="primary">LOC109472715</name>
</gene>
<keyword evidence="3" id="KW-0862">Zinc</keyword>
<evidence type="ECO:0000256" key="5">
    <source>
        <dbReference type="SAM" id="MobiDB-lite"/>
    </source>
</evidence>
<feature type="region of interest" description="Disordered" evidence="5">
    <location>
        <begin position="776"/>
        <end position="858"/>
    </location>
</feature>
<evidence type="ECO:0000313" key="8">
    <source>
        <dbReference type="RefSeq" id="XP_019628130.1"/>
    </source>
</evidence>
<keyword evidence="2 4" id="KW-0863">Zinc-finger</keyword>
<dbReference type="Pfam" id="PF25273">
    <property type="entry name" value="DUF7869"/>
    <property type="match status" value="1"/>
</dbReference>
<name>A0A6P4YFW8_BRABE</name>
<sequence length="858" mass="97154">MAMALCEYCALPALDGCPLKRCGLCKDVFYCSKSHQELHWPEHKDLCRAARAIHLEMTEEIIQHLFQESTTECDIEDLSSTPVDIGEENKPPEGTTSDQLEDDALELEDVTHLFFGETNEEPELEDMTHLFFGETNKEPELEDMTHQFFGESNEEPQQEGARRRILGKIATERTSAESIHAILSADCCTKKCLRHFTYGEAEARRKAFWIDCSQSEARDYILTSFRMGDAGASHPKFHISGKAVCHKAWIKLNGISTSRYYSYLQQYKCGQIQNTEHGRQGNDYPTERSLCAQVWLEGLAAKDGDKMPNSEQILLPASWTMNDVYLFYQEENKDDPVKPLKRTQFFKVWRTQCKHIRIPKFSRFAKCTMCDNIKKALLEARNKKDREDVRNARSHHILLQKLQRMKYYKHSRKARRNPEQYMSVIIDGMDQEATLLPHYAQTTKDDHGLWRLKTQVTGALSHGERKCYARVDHMQYPHDTNLTLNFLTDILVQAAEEKEGHLPPVLYIQMDNKAGECKNRWILAYCCALVHLDIVKKVKVSYLMVGHTHEDIDQLFSKIQSLLRRKSATTMDALLQVIEESYTPKPKATTIHANSMFDIKDWLDQEMSDMDHHNLPHAFKVQKENGEVCMYYKMWSSDKSWSLPTPKPGVSHQAPLNHVPIGQPKLQKPNPYVHQRKLSATVKKLSDVSKLSAEETAWWASFIADISKPRAPEERGDWGLLQLGRHSNATHGDEDDMELLPLQFTINQMMEKHYQQPEVFIGSKASYLKRKMALERSAAKKKQKDGTQSEAPGTTAAAGKGRGTAAAGKGRGTAAAGKGRGTAAAGKGRGTAAAGKGRGRTTPAPGKGRGRGRTTGKN</sequence>
<evidence type="ECO:0000256" key="2">
    <source>
        <dbReference type="ARBA" id="ARBA00022771"/>
    </source>
</evidence>
<dbReference type="InterPro" id="IPR057191">
    <property type="entry name" value="DUF7869"/>
</dbReference>
<dbReference type="KEGG" id="bbel:109472715"/>
<keyword evidence="7" id="KW-1185">Reference proteome</keyword>
<evidence type="ECO:0000259" key="6">
    <source>
        <dbReference type="PROSITE" id="PS50865"/>
    </source>
</evidence>
<dbReference type="InterPro" id="IPR002893">
    <property type="entry name" value="Znf_MYND"/>
</dbReference>
<feature type="compositionally biased region" description="Low complexity" evidence="5">
    <location>
        <begin position="793"/>
        <end position="846"/>
    </location>
</feature>
<dbReference type="AlphaFoldDB" id="A0A6P4YFW8"/>
<reference evidence="8" key="1">
    <citation type="submission" date="2025-08" db="UniProtKB">
        <authorList>
            <consortium name="RefSeq"/>
        </authorList>
    </citation>
    <scope>IDENTIFICATION</scope>
    <source>
        <tissue evidence="8">Gonad</tissue>
    </source>
</reference>
<dbReference type="PROSITE" id="PS50865">
    <property type="entry name" value="ZF_MYND_2"/>
    <property type="match status" value="1"/>
</dbReference>
<feature type="domain" description="MYND-type" evidence="6">
    <location>
        <begin position="6"/>
        <end position="47"/>
    </location>
</feature>
<dbReference type="Gene3D" id="6.10.140.2220">
    <property type="match status" value="1"/>
</dbReference>
<dbReference type="Proteomes" id="UP000515135">
    <property type="component" value="Unplaced"/>
</dbReference>
<accession>A0A6P4YFW8</accession>
<dbReference type="PANTHER" id="PTHR33153:SF3">
    <property type="entry name" value="TRAFFICKING PROTEIN PARTICLE COMPLEX SUBUNIT 11 DOMAIN-CONTAINING PROTEIN"/>
    <property type="match status" value="1"/>
</dbReference>
<feature type="region of interest" description="Disordered" evidence="5">
    <location>
        <begin position="80"/>
        <end position="99"/>
    </location>
</feature>
<evidence type="ECO:0000313" key="7">
    <source>
        <dbReference type="Proteomes" id="UP000515135"/>
    </source>
</evidence>